<protein>
    <submittedName>
        <fullName evidence="4">Membrane protease YdiL (CAAX protease family)</fullName>
    </submittedName>
</protein>
<organism evidence="4 5">
    <name type="scientific">Enteractinococcus fodinae</name>
    <dbReference type="NCBI Taxonomy" id="684663"/>
    <lineage>
        <taxon>Bacteria</taxon>
        <taxon>Bacillati</taxon>
        <taxon>Actinomycetota</taxon>
        <taxon>Actinomycetes</taxon>
        <taxon>Micrococcales</taxon>
        <taxon>Micrococcaceae</taxon>
    </lineage>
</organism>
<dbReference type="PANTHER" id="PTHR35797:SF1">
    <property type="entry name" value="PROTEASE"/>
    <property type="match status" value="1"/>
</dbReference>
<gene>
    <name evidence="4" type="ORF">J2S62_000256</name>
</gene>
<comment type="caution">
    <text evidence="4">The sequence shown here is derived from an EMBL/GenBank/DDBJ whole genome shotgun (WGS) entry which is preliminary data.</text>
</comment>
<evidence type="ECO:0000256" key="2">
    <source>
        <dbReference type="SAM" id="Phobius"/>
    </source>
</evidence>
<sequence>MPTSPPNRRSIPWRHIAWFIVLTFGLTWLVALPLYLVDEPVTMQLLYLPVSLVMMGIPGFIAWLIVRKNRPKGQRAAALGFTRPRPVPRFIGYLALAFIIPVGIGLLSLPLAAGLGLYEADFANLSGLQDTFADAGVTGIPIEVLLIGQFINVVLASWFINLLPALGEEIGWRGWLTPQLLPLGVLPTIIITGLIWGLWHTPLMLLGHNYPHLPGWLAVVFMVIFCTLIGGVLTWLTIRTNSVWPAALGHSTINATAGLPLLFSADGTYDPAHVGIAGTTGWIITAVLVAVLLLTKSFRTAPPAEVDAGKAWPGDFPTHAPDAPHPGAPDSKKP</sequence>
<feature type="transmembrane region" description="Helical" evidence="2">
    <location>
        <begin position="275"/>
        <end position="294"/>
    </location>
</feature>
<dbReference type="InterPro" id="IPR003675">
    <property type="entry name" value="Rce1/LyrA-like_dom"/>
</dbReference>
<evidence type="ECO:0000313" key="4">
    <source>
        <dbReference type="EMBL" id="MDR7345999.1"/>
    </source>
</evidence>
<feature type="transmembrane region" description="Helical" evidence="2">
    <location>
        <begin position="47"/>
        <end position="66"/>
    </location>
</feature>
<evidence type="ECO:0000313" key="5">
    <source>
        <dbReference type="Proteomes" id="UP001183794"/>
    </source>
</evidence>
<dbReference type="EMBL" id="JAVDYJ010000001">
    <property type="protein sequence ID" value="MDR7345999.1"/>
    <property type="molecule type" value="Genomic_DNA"/>
</dbReference>
<feature type="transmembrane region" description="Helical" evidence="2">
    <location>
        <begin position="138"/>
        <end position="160"/>
    </location>
</feature>
<dbReference type="InterPro" id="IPR042150">
    <property type="entry name" value="MmRce1-like"/>
</dbReference>
<dbReference type="PANTHER" id="PTHR35797">
    <property type="entry name" value="PROTEASE-RELATED"/>
    <property type="match status" value="1"/>
</dbReference>
<accession>A0ABU2B0U9</accession>
<keyword evidence="2" id="KW-1133">Transmembrane helix</keyword>
<feature type="domain" description="CAAX prenyl protease 2/Lysostaphin resistance protein A-like" evidence="3">
    <location>
        <begin position="153"/>
        <end position="255"/>
    </location>
</feature>
<evidence type="ECO:0000259" key="3">
    <source>
        <dbReference type="Pfam" id="PF02517"/>
    </source>
</evidence>
<dbReference type="Pfam" id="PF02517">
    <property type="entry name" value="Rce1-like"/>
    <property type="match status" value="1"/>
</dbReference>
<feature type="transmembrane region" description="Helical" evidence="2">
    <location>
        <begin position="243"/>
        <end position="263"/>
    </location>
</feature>
<name>A0ABU2B0U9_9MICC</name>
<evidence type="ECO:0000256" key="1">
    <source>
        <dbReference type="SAM" id="MobiDB-lite"/>
    </source>
</evidence>
<keyword evidence="4" id="KW-0378">Hydrolase</keyword>
<feature type="transmembrane region" description="Helical" evidence="2">
    <location>
        <begin position="16"/>
        <end position="35"/>
    </location>
</feature>
<dbReference type="GO" id="GO:0006508">
    <property type="term" value="P:proteolysis"/>
    <property type="evidence" value="ECO:0007669"/>
    <property type="project" value="UniProtKB-KW"/>
</dbReference>
<feature type="transmembrane region" description="Helical" evidence="2">
    <location>
        <begin position="215"/>
        <end position="236"/>
    </location>
</feature>
<reference evidence="4 5" key="1">
    <citation type="submission" date="2023-07" db="EMBL/GenBank/DDBJ databases">
        <title>Sequencing the genomes of 1000 actinobacteria strains.</title>
        <authorList>
            <person name="Klenk H.-P."/>
        </authorList>
    </citation>
    <scope>NUCLEOTIDE SEQUENCE [LARGE SCALE GENOMIC DNA]</scope>
    <source>
        <strain evidence="4 5">DSM 22966</strain>
    </source>
</reference>
<keyword evidence="2" id="KW-0472">Membrane</keyword>
<dbReference type="GO" id="GO:0008233">
    <property type="term" value="F:peptidase activity"/>
    <property type="evidence" value="ECO:0007669"/>
    <property type="project" value="UniProtKB-KW"/>
</dbReference>
<dbReference type="Proteomes" id="UP001183794">
    <property type="component" value="Unassembled WGS sequence"/>
</dbReference>
<feature type="transmembrane region" description="Helical" evidence="2">
    <location>
        <begin position="90"/>
        <end position="118"/>
    </location>
</feature>
<keyword evidence="2" id="KW-0812">Transmembrane</keyword>
<feature type="transmembrane region" description="Helical" evidence="2">
    <location>
        <begin position="180"/>
        <end position="199"/>
    </location>
</feature>
<keyword evidence="4" id="KW-0645">Protease</keyword>
<feature type="region of interest" description="Disordered" evidence="1">
    <location>
        <begin position="309"/>
        <end position="334"/>
    </location>
</feature>
<keyword evidence="5" id="KW-1185">Reference proteome</keyword>
<proteinExistence type="predicted"/>